<feature type="transmembrane region" description="Helical" evidence="1">
    <location>
        <begin position="32"/>
        <end position="52"/>
    </location>
</feature>
<dbReference type="PATRIC" id="fig|1173027.3.peg.3254"/>
<sequence>MLIFILILDVALVAWSLHLMQEAFDTQEFSLMLAGTLVAMSAAAMLVVYFLMGSYVGYLTHMAQSSSLFY</sequence>
<dbReference type="OrthoDB" id="561546at2"/>
<proteinExistence type="predicted"/>
<name>K9WGT3_9CYAN</name>
<dbReference type="KEGG" id="mic:Mic7113_2957"/>
<dbReference type="RefSeq" id="WP_015182881.1">
    <property type="nucleotide sequence ID" value="NC_019738.1"/>
</dbReference>
<keyword evidence="1" id="KW-1133">Transmembrane helix</keyword>
<dbReference type="Proteomes" id="UP000010471">
    <property type="component" value="Chromosome"/>
</dbReference>
<gene>
    <name evidence="2" type="ORF">Mic7113_2957</name>
</gene>
<accession>K9WGT3</accession>
<evidence type="ECO:0000256" key="1">
    <source>
        <dbReference type="SAM" id="Phobius"/>
    </source>
</evidence>
<keyword evidence="1" id="KW-0812">Transmembrane</keyword>
<dbReference type="EMBL" id="CP003630">
    <property type="protein sequence ID" value="AFZ18732.1"/>
    <property type="molecule type" value="Genomic_DNA"/>
</dbReference>
<dbReference type="AlphaFoldDB" id="K9WGT3"/>
<organism evidence="2 3">
    <name type="scientific">Allocoleopsis franciscana PCC 7113</name>
    <dbReference type="NCBI Taxonomy" id="1173027"/>
    <lineage>
        <taxon>Bacteria</taxon>
        <taxon>Bacillati</taxon>
        <taxon>Cyanobacteriota</taxon>
        <taxon>Cyanophyceae</taxon>
        <taxon>Coleofasciculales</taxon>
        <taxon>Coleofasciculaceae</taxon>
        <taxon>Allocoleopsis</taxon>
        <taxon>Allocoleopsis franciscana</taxon>
    </lineage>
</organism>
<keyword evidence="1" id="KW-0472">Membrane</keyword>
<evidence type="ECO:0000313" key="3">
    <source>
        <dbReference type="Proteomes" id="UP000010471"/>
    </source>
</evidence>
<dbReference type="HOGENOM" id="CLU_203210_0_0_3"/>
<evidence type="ECO:0000313" key="2">
    <source>
        <dbReference type="EMBL" id="AFZ18732.1"/>
    </source>
</evidence>
<protein>
    <submittedName>
        <fullName evidence="2">Uncharacterized protein</fullName>
    </submittedName>
</protein>
<reference evidence="2 3" key="1">
    <citation type="submission" date="2012-06" db="EMBL/GenBank/DDBJ databases">
        <title>Finished chromosome of genome of Microcoleus sp. PCC 7113.</title>
        <authorList>
            <consortium name="US DOE Joint Genome Institute"/>
            <person name="Gugger M."/>
            <person name="Coursin T."/>
            <person name="Rippka R."/>
            <person name="Tandeau De Marsac N."/>
            <person name="Huntemann M."/>
            <person name="Wei C.-L."/>
            <person name="Han J."/>
            <person name="Detter J.C."/>
            <person name="Han C."/>
            <person name="Tapia R."/>
            <person name="Chen A."/>
            <person name="Kyrpides N."/>
            <person name="Mavromatis K."/>
            <person name="Markowitz V."/>
            <person name="Szeto E."/>
            <person name="Ivanova N."/>
            <person name="Pagani I."/>
            <person name="Pati A."/>
            <person name="Goodwin L."/>
            <person name="Nordberg H.P."/>
            <person name="Cantor M.N."/>
            <person name="Hua S.X."/>
            <person name="Woyke T."/>
            <person name="Kerfeld C.A."/>
        </authorList>
    </citation>
    <scope>NUCLEOTIDE SEQUENCE [LARGE SCALE GENOMIC DNA]</scope>
    <source>
        <strain evidence="2 3">PCC 7113</strain>
    </source>
</reference>
<dbReference type="eggNOG" id="ENOG50330AI">
    <property type="taxonomic scope" value="Bacteria"/>
</dbReference>
<dbReference type="STRING" id="1173027.Mic7113_2957"/>
<keyword evidence="3" id="KW-1185">Reference proteome</keyword>